<dbReference type="SUPFAM" id="SSF56801">
    <property type="entry name" value="Acetyl-CoA synthetase-like"/>
    <property type="match status" value="1"/>
</dbReference>
<dbReference type="Gene3D" id="3.30.300.30">
    <property type="match status" value="1"/>
</dbReference>
<dbReference type="GO" id="GO:0006085">
    <property type="term" value="P:acetyl-CoA biosynthetic process"/>
    <property type="evidence" value="ECO:0007669"/>
    <property type="project" value="TreeGrafter"/>
</dbReference>
<evidence type="ECO:0000259" key="1">
    <source>
        <dbReference type="Pfam" id="PF13193"/>
    </source>
</evidence>
<gene>
    <name evidence="2" type="ORF">ATB53_03275</name>
</gene>
<dbReference type="InterPro" id="IPR025110">
    <property type="entry name" value="AMP-bd_C"/>
</dbReference>
<name>A0A120EXS7_XANCT</name>
<comment type="caution">
    <text evidence="2">The sequence shown here is derived from an EMBL/GenBank/DDBJ whole genome shotgun (WGS) entry which is preliminary data.</text>
</comment>
<protein>
    <recommendedName>
        <fullName evidence="1">AMP-binding enzyme C-terminal domain-containing protein</fullName>
    </recommendedName>
</protein>
<dbReference type="GO" id="GO:0003987">
    <property type="term" value="F:acetate-CoA ligase activity"/>
    <property type="evidence" value="ECO:0007669"/>
    <property type="project" value="TreeGrafter"/>
</dbReference>
<dbReference type="PANTHER" id="PTHR24095:SF14">
    <property type="entry name" value="ACETYL-COENZYME A SYNTHETASE 1"/>
    <property type="match status" value="1"/>
</dbReference>
<accession>A0A120EXS7</accession>
<dbReference type="AlphaFoldDB" id="A0A120EXS7"/>
<sequence>MAEVEVIGMHDELKGQVPVVFATLKQQAAPDAANTIAAQLRQCVVERLGAVARPAQVYPVQALPKTRSGKLLRRSLQALAEQREPGDLSTLDDPGALDVIRRVLAR</sequence>
<feature type="domain" description="AMP-binding enzyme C-terminal" evidence="1">
    <location>
        <begin position="2"/>
        <end position="70"/>
    </location>
</feature>
<dbReference type="GO" id="GO:0005829">
    <property type="term" value="C:cytosol"/>
    <property type="evidence" value="ECO:0007669"/>
    <property type="project" value="TreeGrafter"/>
</dbReference>
<evidence type="ECO:0000313" key="3">
    <source>
        <dbReference type="Proteomes" id="UP000055854"/>
    </source>
</evidence>
<dbReference type="InterPro" id="IPR045851">
    <property type="entry name" value="AMP-bd_C_sf"/>
</dbReference>
<dbReference type="EMBL" id="LNTA01000070">
    <property type="protein sequence ID" value="KWV15119.1"/>
    <property type="molecule type" value="Genomic_DNA"/>
</dbReference>
<evidence type="ECO:0000313" key="2">
    <source>
        <dbReference type="EMBL" id="KWV15119.1"/>
    </source>
</evidence>
<dbReference type="Proteomes" id="UP000055854">
    <property type="component" value="Unassembled WGS sequence"/>
</dbReference>
<organism evidence="2 3">
    <name type="scientific">Xanthomonas campestris pv. translucens</name>
    <dbReference type="NCBI Taxonomy" id="343"/>
    <lineage>
        <taxon>Bacteria</taxon>
        <taxon>Pseudomonadati</taxon>
        <taxon>Pseudomonadota</taxon>
        <taxon>Gammaproteobacteria</taxon>
        <taxon>Lysobacterales</taxon>
        <taxon>Lysobacteraceae</taxon>
        <taxon>Xanthomonas</taxon>
        <taxon>Xanthomonas translucens group</taxon>
    </lineage>
</organism>
<dbReference type="Pfam" id="PF13193">
    <property type="entry name" value="AMP-binding_C"/>
    <property type="match status" value="1"/>
</dbReference>
<dbReference type="RefSeq" id="WP_038238783.1">
    <property type="nucleotide sequence ID" value="NZ_LNTA01000070.1"/>
</dbReference>
<reference evidence="2 3" key="1">
    <citation type="submission" date="2015-11" db="EMBL/GenBank/DDBJ databases">
        <title>Long Read and Single Molecule DNA Sequencing Simplifies Genome Assembly and TAL Effector Gene Analysis of Xanthomonas translucens.</title>
        <authorList>
            <person name="Peng Z."/>
            <person name="Hu Y."/>
            <person name="Xie J."/>
            <person name="Potnis N."/>
            <person name="Akhunova A."/>
            <person name="Jones J."/>
            <person name="Liu Z."/>
            <person name="White F."/>
            <person name="Liu S."/>
        </authorList>
    </citation>
    <scope>NUCLEOTIDE SEQUENCE [LARGE SCALE GENOMIC DNA]</scope>
    <source>
        <strain evidence="2 3">B1</strain>
    </source>
</reference>
<proteinExistence type="predicted"/>
<dbReference type="PANTHER" id="PTHR24095">
    <property type="entry name" value="ACETYL-COENZYME A SYNTHETASE"/>
    <property type="match status" value="1"/>
</dbReference>